<evidence type="ECO:0000313" key="10">
    <source>
        <dbReference type="EMBL" id="KAK4259939.1"/>
    </source>
</evidence>
<gene>
    <name evidence="10" type="ORF">QN277_006216</name>
</gene>
<dbReference type="InterPro" id="IPR050743">
    <property type="entry name" value="2-oxoacid_DH_E2_comp"/>
</dbReference>
<dbReference type="EMBL" id="JAWXYG010000011">
    <property type="protein sequence ID" value="KAK4259939.1"/>
    <property type="molecule type" value="Genomic_DNA"/>
</dbReference>
<proteinExistence type="predicted"/>
<dbReference type="Pfam" id="PF00364">
    <property type="entry name" value="Biotin_lipoyl"/>
    <property type="match status" value="1"/>
</dbReference>
<evidence type="ECO:0000256" key="7">
    <source>
        <dbReference type="ARBA" id="ARBA00039275"/>
    </source>
</evidence>
<keyword evidence="2" id="KW-0808">Transferase</keyword>
<sequence>MGEMVDVLLAQTGEGIAECELLKWFVQEGDQVEEFQPLCEVQSDKAAIEITSCHKGKVAHLLFVPGNIVKGFRKCTVTKF</sequence>
<evidence type="ECO:0000256" key="5">
    <source>
        <dbReference type="ARBA" id="ARBA00023315"/>
    </source>
</evidence>
<evidence type="ECO:0000313" key="11">
    <source>
        <dbReference type="Proteomes" id="UP001293593"/>
    </source>
</evidence>
<accession>A0AAE1JV63</accession>
<dbReference type="InterPro" id="IPR000089">
    <property type="entry name" value="Biotin_lipoyl"/>
</dbReference>
<dbReference type="PROSITE" id="PS00189">
    <property type="entry name" value="LIPOYL"/>
    <property type="match status" value="1"/>
</dbReference>
<keyword evidence="4" id="KW-0809">Transit peptide</keyword>
<dbReference type="PANTHER" id="PTHR43178:SF14">
    <property type="entry name" value="LIPOAMIDE ACYLTRANSFERASE COMPONENT OF BRANCHED-CHAIN ALPHA-KETO ACID DEHYDROGENASE COMPLEX, MITOCHONDRIAL"/>
    <property type="match status" value="1"/>
</dbReference>
<dbReference type="CDD" id="cd06849">
    <property type="entry name" value="lipoyl_domain"/>
    <property type="match status" value="1"/>
</dbReference>
<evidence type="ECO:0000256" key="8">
    <source>
        <dbReference type="ARBA" id="ARBA00042008"/>
    </source>
</evidence>
<organism evidence="10 11">
    <name type="scientific">Acacia crassicarpa</name>
    <name type="common">northern wattle</name>
    <dbReference type="NCBI Taxonomy" id="499986"/>
    <lineage>
        <taxon>Eukaryota</taxon>
        <taxon>Viridiplantae</taxon>
        <taxon>Streptophyta</taxon>
        <taxon>Embryophyta</taxon>
        <taxon>Tracheophyta</taxon>
        <taxon>Spermatophyta</taxon>
        <taxon>Magnoliopsida</taxon>
        <taxon>eudicotyledons</taxon>
        <taxon>Gunneridae</taxon>
        <taxon>Pentapetalae</taxon>
        <taxon>rosids</taxon>
        <taxon>fabids</taxon>
        <taxon>Fabales</taxon>
        <taxon>Fabaceae</taxon>
        <taxon>Caesalpinioideae</taxon>
        <taxon>mimosoid clade</taxon>
        <taxon>Acacieae</taxon>
        <taxon>Acacia</taxon>
    </lineage>
</organism>
<name>A0AAE1JV63_9FABA</name>
<dbReference type="GO" id="GO:0005739">
    <property type="term" value="C:mitochondrion"/>
    <property type="evidence" value="ECO:0007669"/>
    <property type="project" value="TreeGrafter"/>
</dbReference>
<evidence type="ECO:0000256" key="4">
    <source>
        <dbReference type="ARBA" id="ARBA00022946"/>
    </source>
</evidence>
<dbReference type="EC" id="2.3.1.168" evidence="6"/>
<comment type="cofactor">
    <cofactor evidence="1">
        <name>(R)-lipoate</name>
        <dbReference type="ChEBI" id="CHEBI:83088"/>
    </cofactor>
</comment>
<evidence type="ECO:0000256" key="2">
    <source>
        <dbReference type="ARBA" id="ARBA00022679"/>
    </source>
</evidence>
<evidence type="ECO:0000256" key="3">
    <source>
        <dbReference type="ARBA" id="ARBA00022823"/>
    </source>
</evidence>
<protein>
    <recommendedName>
        <fullName evidence="7">Lipoamide acyltransferase component of branched-chain alpha-keto acid dehydrogenase complex, mitochondrial</fullName>
        <ecNumber evidence="6">2.3.1.168</ecNumber>
    </recommendedName>
    <alternativeName>
        <fullName evidence="8">Branched-chain alpha-keto acid dehydrogenase complex component E2</fullName>
    </alternativeName>
</protein>
<dbReference type="PROSITE" id="PS50968">
    <property type="entry name" value="BIOTINYL_LIPOYL"/>
    <property type="match status" value="1"/>
</dbReference>
<evidence type="ECO:0000259" key="9">
    <source>
        <dbReference type="PROSITE" id="PS50968"/>
    </source>
</evidence>
<evidence type="ECO:0000256" key="6">
    <source>
        <dbReference type="ARBA" id="ARBA00038880"/>
    </source>
</evidence>
<dbReference type="GO" id="GO:0016407">
    <property type="term" value="F:acetyltransferase activity"/>
    <property type="evidence" value="ECO:0007669"/>
    <property type="project" value="TreeGrafter"/>
</dbReference>
<keyword evidence="5" id="KW-0012">Acyltransferase</keyword>
<dbReference type="InterPro" id="IPR003016">
    <property type="entry name" value="2-oxoA_DH_lipoyl-BS"/>
</dbReference>
<feature type="domain" description="Lipoyl-binding" evidence="9">
    <location>
        <begin position="4"/>
        <end position="80"/>
    </location>
</feature>
<evidence type="ECO:0000256" key="1">
    <source>
        <dbReference type="ARBA" id="ARBA00001938"/>
    </source>
</evidence>
<keyword evidence="11" id="KW-1185">Reference proteome</keyword>
<dbReference type="GO" id="GO:0043754">
    <property type="term" value="F:dihydrolipoamide branched chain acyltransferase activity"/>
    <property type="evidence" value="ECO:0007669"/>
    <property type="project" value="UniProtKB-EC"/>
</dbReference>
<dbReference type="SUPFAM" id="SSF51230">
    <property type="entry name" value="Single hybrid motif"/>
    <property type="match status" value="1"/>
</dbReference>
<dbReference type="Proteomes" id="UP001293593">
    <property type="component" value="Unassembled WGS sequence"/>
</dbReference>
<comment type="caution">
    <text evidence="10">The sequence shown here is derived from an EMBL/GenBank/DDBJ whole genome shotgun (WGS) entry which is preliminary data.</text>
</comment>
<dbReference type="AlphaFoldDB" id="A0AAE1JV63"/>
<dbReference type="GO" id="GO:0031405">
    <property type="term" value="F:lipoic acid binding"/>
    <property type="evidence" value="ECO:0007669"/>
    <property type="project" value="TreeGrafter"/>
</dbReference>
<keyword evidence="3" id="KW-0450">Lipoyl</keyword>
<dbReference type="PANTHER" id="PTHR43178">
    <property type="entry name" value="DIHYDROLIPOAMIDE ACETYLTRANSFERASE COMPONENT OF PYRUVATE DEHYDROGENASE COMPLEX"/>
    <property type="match status" value="1"/>
</dbReference>
<dbReference type="Gene3D" id="2.40.50.100">
    <property type="match status" value="1"/>
</dbReference>
<reference evidence="10" key="1">
    <citation type="submission" date="2023-10" db="EMBL/GenBank/DDBJ databases">
        <title>Chromosome-level genome of the transformable northern wattle, Acacia crassicarpa.</title>
        <authorList>
            <person name="Massaro I."/>
            <person name="Sinha N.R."/>
            <person name="Poethig S."/>
            <person name="Leichty A.R."/>
        </authorList>
    </citation>
    <scope>NUCLEOTIDE SEQUENCE</scope>
    <source>
        <strain evidence="10">Acra3RX</strain>
        <tissue evidence="10">Leaf</tissue>
    </source>
</reference>
<dbReference type="InterPro" id="IPR011053">
    <property type="entry name" value="Single_hybrid_motif"/>
</dbReference>